<proteinExistence type="predicted"/>
<name>A0A259TVT9_9BACT</name>
<dbReference type="InParanoid" id="A0A259TVT9"/>
<dbReference type="AlphaFoldDB" id="A0A259TVT9"/>
<organism evidence="1 2">
    <name type="scientific">Rubricoccus marinus</name>
    <dbReference type="NCBI Taxonomy" id="716817"/>
    <lineage>
        <taxon>Bacteria</taxon>
        <taxon>Pseudomonadati</taxon>
        <taxon>Rhodothermota</taxon>
        <taxon>Rhodothermia</taxon>
        <taxon>Rhodothermales</taxon>
        <taxon>Rubricoccaceae</taxon>
        <taxon>Rubricoccus</taxon>
    </lineage>
</organism>
<keyword evidence="2" id="KW-1185">Reference proteome</keyword>
<comment type="caution">
    <text evidence="1">The sequence shown here is derived from an EMBL/GenBank/DDBJ whole genome shotgun (WGS) entry which is preliminary data.</text>
</comment>
<accession>A0A259TVT9</accession>
<dbReference type="Proteomes" id="UP000216446">
    <property type="component" value="Unassembled WGS sequence"/>
</dbReference>
<protein>
    <submittedName>
        <fullName evidence="1">Uncharacterized protein</fullName>
    </submittedName>
</protein>
<dbReference type="RefSeq" id="WP_143536706.1">
    <property type="nucleotide sequence ID" value="NZ_MQWB01000001.1"/>
</dbReference>
<reference evidence="1 2" key="1">
    <citation type="submission" date="2016-11" db="EMBL/GenBank/DDBJ databases">
        <title>Study of marine rhodopsin-containing bacteria.</title>
        <authorList>
            <person name="Yoshizawa S."/>
            <person name="Kumagai Y."/>
            <person name="Kogure K."/>
        </authorList>
    </citation>
    <scope>NUCLEOTIDE SEQUENCE [LARGE SCALE GENOMIC DNA]</scope>
    <source>
        <strain evidence="1 2">SG-29</strain>
    </source>
</reference>
<dbReference type="OrthoDB" id="182489at2"/>
<dbReference type="SUPFAM" id="SSF52540">
    <property type="entry name" value="P-loop containing nucleoside triphosphate hydrolases"/>
    <property type="match status" value="1"/>
</dbReference>
<evidence type="ECO:0000313" key="1">
    <source>
        <dbReference type="EMBL" id="OZC01694.1"/>
    </source>
</evidence>
<evidence type="ECO:0000313" key="2">
    <source>
        <dbReference type="Proteomes" id="UP000216446"/>
    </source>
</evidence>
<gene>
    <name evidence="1" type="ORF">BSZ36_01070</name>
</gene>
<sequence length="706" mass="76475">MERLSARLANARHARFVGREAELSLFAGALASGEVAALADPDGEGSGAEGFVIAHVYGPGGIGKTALLDEVARLARAQGVYAARVDGRDVEPSPEAFTRAARRALAAARPEGATPEASGEERRLLLIDTYEEIERLDGWLRRSFLPELNAGDLVVIAGRQKPSSEWRVGWGEAVAMVPLGGLAKREAEAYLDAGGVPEEDRSRIVAFAHGHPLALALAAERQRQHPEEGPLALEAFDPTASPDLMGELVARFVSSVPSRAHQEALESASIVQTVTVSMLSALLGGDASDAAPEALFAWLRSLSFVESDAQGIRLHDVVRETLEADLRWRNAEQHEALLARARRYCGRALRMASGEAEQHKALRDYLHLYRNSAVVKPFLSRLKQAWSEADLAGSGPMREGDADAIRAMVEVHQGAPEAETVGAWVASRPDGVEVFRRSDGTVAGFLLGLTVDALSEDERASDPVVARAWRAVSSSLRAEEQALLFRSWMDEEEGQGVSAVQSLVFARTVARYLSTPSLAVSFLFTTAPDLWAPVFAFVGLRRWREAEAPGGPAAFGKDWRAVPPEAWLESLASGAAGAESEEAAEPLLVLNRDAFAEAVREALKAYARPHDLTESPLLRARVVREASGDEPIGALRGLLREAAAQLESGPRDSRYFRALDLTYFRPAPTQAIAAERLDLPFSTYRRHLGRGVDHVVEDLWRRETGG</sequence>
<dbReference type="EMBL" id="MQWB01000001">
    <property type="protein sequence ID" value="OZC01694.1"/>
    <property type="molecule type" value="Genomic_DNA"/>
</dbReference>
<dbReference type="InterPro" id="IPR027417">
    <property type="entry name" value="P-loop_NTPase"/>
</dbReference>